<dbReference type="EMBL" id="BAAAEI010000006">
    <property type="protein sequence ID" value="GAA0345694.1"/>
    <property type="molecule type" value="Genomic_DNA"/>
</dbReference>
<dbReference type="Pfam" id="PF04304">
    <property type="entry name" value="DUF454"/>
    <property type="match status" value="1"/>
</dbReference>
<protein>
    <recommendedName>
        <fullName evidence="1">Inner membrane protein</fullName>
    </recommendedName>
</protein>
<comment type="caution">
    <text evidence="3">The sequence shown here is derived from an EMBL/GenBank/DDBJ whole genome shotgun (WGS) entry which is preliminary data.</text>
</comment>
<keyword evidence="1" id="KW-1003">Cell membrane</keyword>
<evidence type="ECO:0000313" key="4">
    <source>
        <dbReference type="Proteomes" id="UP001501757"/>
    </source>
</evidence>
<evidence type="ECO:0000256" key="2">
    <source>
        <dbReference type="SAM" id="Phobius"/>
    </source>
</evidence>
<reference evidence="4" key="1">
    <citation type="journal article" date="2019" name="Int. J. Syst. Evol. Microbiol.">
        <title>The Global Catalogue of Microorganisms (GCM) 10K type strain sequencing project: providing services to taxonomists for standard genome sequencing and annotation.</title>
        <authorList>
            <consortium name="The Broad Institute Genomics Platform"/>
            <consortium name="The Broad Institute Genome Sequencing Center for Infectious Disease"/>
            <person name="Wu L."/>
            <person name="Ma J."/>
        </authorList>
    </citation>
    <scope>NUCLEOTIDE SEQUENCE [LARGE SCALE GENOMIC DNA]</scope>
    <source>
        <strain evidence="4">JCM 13378</strain>
    </source>
</reference>
<accession>A0ABN0WSM7</accession>
<sequence>MRWTMNLLWRLLAVAFVVIGLIGVVVPGLPTVVFLLIAAWCAGKGWPALEIWLLNHPRYGLPIRNWRQFGSVPRKAKVLATVMISCSALLLWFFSLHLYLNVAISIVLVAVMLWLWSRPELSLDR</sequence>
<keyword evidence="4" id="KW-1185">Reference proteome</keyword>
<evidence type="ECO:0000256" key="1">
    <source>
        <dbReference type="PIRNR" id="PIRNR016789"/>
    </source>
</evidence>
<keyword evidence="1" id="KW-0997">Cell inner membrane</keyword>
<organism evidence="3 4">
    <name type="scientific">Bowmanella denitrificans</name>
    <dbReference type="NCBI Taxonomy" id="366582"/>
    <lineage>
        <taxon>Bacteria</taxon>
        <taxon>Pseudomonadati</taxon>
        <taxon>Pseudomonadota</taxon>
        <taxon>Gammaproteobacteria</taxon>
        <taxon>Alteromonadales</taxon>
        <taxon>Alteromonadaceae</taxon>
        <taxon>Bowmanella</taxon>
    </lineage>
</organism>
<comment type="subcellular location">
    <subcellularLocation>
        <location evidence="1">Cell inner membrane</location>
        <topology evidence="1">Multi-pass membrane protein</topology>
    </subcellularLocation>
</comment>
<feature type="transmembrane region" description="Helical" evidence="2">
    <location>
        <begin position="99"/>
        <end position="116"/>
    </location>
</feature>
<dbReference type="InterPro" id="IPR007401">
    <property type="entry name" value="DUF454"/>
</dbReference>
<feature type="transmembrane region" description="Helical" evidence="2">
    <location>
        <begin position="7"/>
        <end position="26"/>
    </location>
</feature>
<dbReference type="Proteomes" id="UP001501757">
    <property type="component" value="Unassembled WGS sequence"/>
</dbReference>
<feature type="transmembrane region" description="Helical" evidence="2">
    <location>
        <begin position="32"/>
        <end position="55"/>
    </location>
</feature>
<dbReference type="PANTHER" id="PTHR35813">
    <property type="entry name" value="INNER MEMBRANE PROTEIN YBAN"/>
    <property type="match status" value="1"/>
</dbReference>
<dbReference type="PANTHER" id="PTHR35813:SF1">
    <property type="entry name" value="INNER MEMBRANE PROTEIN YBAN"/>
    <property type="match status" value="1"/>
</dbReference>
<keyword evidence="1 2" id="KW-0472">Membrane</keyword>
<feature type="transmembrane region" description="Helical" evidence="2">
    <location>
        <begin position="76"/>
        <end position="93"/>
    </location>
</feature>
<keyword evidence="2" id="KW-0812">Transmembrane</keyword>
<gene>
    <name evidence="3" type="ORF">GCM10009092_07730</name>
</gene>
<name>A0ABN0WSM7_9ALTE</name>
<dbReference type="PIRSF" id="PIRSF016789">
    <property type="entry name" value="DUF454"/>
    <property type="match status" value="1"/>
</dbReference>
<evidence type="ECO:0000313" key="3">
    <source>
        <dbReference type="EMBL" id="GAA0345694.1"/>
    </source>
</evidence>
<keyword evidence="2" id="KW-1133">Transmembrane helix</keyword>
<proteinExistence type="predicted"/>